<evidence type="ECO:0000256" key="1">
    <source>
        <dbReference type="ARBA" id="ARBA00022723"/>
    </source>
</evidence>
<name>M1K391_ENCCN</name>
<dbReference type="InterPro" id="IPR000058">
    <property type="entry name" value="Znf_AN1"/>
</dbReference>
<dbReference type="VEuPathDB" id="MicrosporidiaDB:AEWR_040180"/>
<evidence type="ECO:0000256" key="2">
    <source>
        <dbReference type="ARBA" id="ARBA00022771"/>
    </source>
</evidence>
<accession>M1K391</accession>
<evidence type="ECO:0000313" key="6">
    <source>
        <dbReference type="EMBL" id="AGE95323.1"/>
    </source>
</evidence>
<dbReference type="Gene3D" id="4.10.1110.10">
    <property type="entry name" value="AN1-like Zinc finger"/>
    <property type="match status" value="1"/>
</dbReference>
<keyword evidence="1" id="KW-0479">Metal-binding</keyword>
<evidence type="ECO:0000259" key="5">
    <source>
        <dbReference type="PROSITE" id="PS51039"/>
    </source>
</evidence>
<dbReference type="VEuPathDB" id="MicrosporidiaDB:AEWQ_040180"/>
<dbReference type="AlphaFoldDB" id="M1K391"/>
<dbReference type="EMBL" id="KC513606">
    <property type="protein sequence ID" value="AGE95323.1"/>
    <property type="molecule type" value="Genomic_DNA"/>
</dbReference>
<evidence type="ECO:0000256" key="3">
    <source>
        <dbReference type="ARBA" id="ARBA00022833"/>
    </source>
</evidence>
<keyword evidence="3" id="KW-0862">Zinc</keyword>
<gene>
    <name evidence="6" type="ORF">ECU04_0270</name>
</gene>
<feature type="domain" description="AN1-type" evidence="5">
    <location>
        <begin position="88"/>
        <end position="137"/>
    </location>
</feature>
<dbReference type="VEuPathDB" id="MicrosporidiaDB:AEWD_040190"/>
<dbReference type="VEuPathDB" id="MicrosporidiaDB:ECU04_0270"/>
<dbReference type="Pfam" id="PF01428">
    <property type="entry name" value="zf-AN1"/>
    <property type="match status" value="1"/>
</dbReference>
<dbReference type="InterPro" id="IPR035896">
    <property type="entry name" value="AN1-like_Znf"/>
</dbReference>
<reference evidence="6" key="1">
    <citation type="journal article" date="2013" name="Eukaryot. Cell">
        <title>Extremely Reduced Levels of Heterozygosity in the Vertebrate Pathogen Encephalitozoon cuniculi.</title>
        <authorList>
            <person name="Selman M."/>
            <person name="Sak B."/>
            <person name="Kvac M."/>
            <person name="Farinelli L."/>
            <person name="Weiss L.M."/>
            <person name="Corradi N."/>
        </authorList>
    </citation>
    <scope>NUCLEOTIDE SEQUENCE</scope>
</reference>
<keyword evidence="2 4" id="KW-0863">Zinc-finger</keyword>
<sequence length="156" mass="17977">MIFIGVGLLPPGPMNKLKKWIIWGPMKMENFVRRMEEEIRSEDDVKKEDPGCHEPISNTQLQKKRKITISPYSLQKKKCVTENNTVEKKEVAPMSCGKCGKRLKLTNNYSCRCGNVYCIRHRFYDQHSCTFDYKAIAIPKLSAQNPKIIGKKIGEL</sequence>
<dbReference type="GO" id="GO:0008270">
    <property type="term" value="F:zinc ion binding"/>
    <property type="evidence" value="ECO:0007669"/>
    <property type="project" value="UniProtKB-KW"/>
</dbReference>
<dbReference type="SUPFAM" id="SSF118310">
    <property type="entry name" value="AN1-like Zinc finger"/>
    <property type="match status" value="1"/>
</dbReference>
<dbReference type="PROSITE" id="PS51039">
    <property type="entry name" value="ZF_AN1"/>
    <property type="match status" value="1"/>
</dbReference>
<proteinExistence type="predicted"/>
<dbReference type="PANTHER" id="PTHR10634">
    <property type="entry name" value="AN1-TYPE ZINC FINGER PROTEIN"/>
    <property type="match status" value="1"/>
</dbReference>
<dbReference type="InterPro" id="IPR050652">
    <property type="entry name" value="AN1_A20_ZnFinger"/>
</dbReference>
<protein>
    <recommendedName>
        <fullName evidence="5">AN1-type domain-containing protein</fullName>
    </recommendedName>
</protein>
<organism evidence="6">
    <name type="scientific">Encephalitozoon cuniculi</name>
    <name type="common">Microsporidian parasite</name>
    <dbReference type="NCBI Taxonomy" id="6035"/>
    <lineage>
        <taxon>Eukaryota</taxon>
        <taxon>Fungi</taxon>
        <taxon>Fungi incertae sedis</taxon>
        <taxon>Microsporidia</taxon>
        <taxon>Unikaryonidae</taxon>
        <taxon>Encephalitozoon</taxon>
    </lineage>
</organism>
<dbReference type="VEuPathDB" id="MicrosporidiaDB:M970_040180"/>
<dbReference type="SMART" id="SM00154">
    <property type="entry name" value="ZnF_AN1"/>
    <property type="match status" value="1"/>
</dbReference>
<evidence type="ECO:0000256" key="4">
    <source>
        <dbReference type="PROSITE-ProRule" id="PRU00449"/>
    </source>
</evidence>